<protein>
    <recommendedName>
        <fullName evidence="4">HTH cro/C1-type domain-containing protein</fullName>
    </recommendedName>
</protein>
<evidence type="ECO:0008006" key="4">
    <source>
        <dbReference type="Google" id="ProtNLM"/>
    </source>
</evidence>
<accession>A0ABW2IKC5</accession>
<dbReference type="RefSeq" id="WP_382166842.1">
    <property type="nucleotide sequence ID" value="NZ_JBHTBR010000004.1"/>
</dbReference>
<gene>
    <name evidence="2" type="ORF">ACFQS8_08265</name>
</gene>
<organism evidence="2 3">
    <name type="scientific">Hirschia litorea</name>
    <dbReference type="NCBI Taxonomy" id="1199156"/>
    <lineage>
        <taxon>Bacteria</taxon>
        <taxon>Pseudomonadati</taxon>
        <taxon>Pseudomonadota</taxon>
        <taxon>Alphaproteobacteria</taxon>
        <taxon>Hyphomonadales</taxon>
        <taxon>Hyphomonadaceae</taxon>
        <taxon>Hirschia</taxon>
    </lineage>
</organism>
<reference evidence="3" key="1">
    <citation type="journal article" date="2019" name="Int. J. Syst. Evol. Microbiol.">
        <title>The Global Catalogue of Microorganisms (GCM) 10K type strain sequencing project: providing services to taxonomists for standard genome sequencing and annotation.</title>
        <authorList>
            <consortium name="The Broad Institute Genomics Platform"/>
            <consortium name="The Broad Institute Genome Sequencing Center for Infectious Disease"/>
            <person name="Wu L."/>
            <person name="Ma J."/>
        </authorList>
    </citation>
    <scope>NUCLEOTIDE SEQUENCE [LARGE SCALE GENOMIC DNA]</scope>
    <source>
        <strain evidence="3">CCUG 51308</strain>
    </source>
</reference>
<keyword evidence="3" id="KW-1185">Reference proteome</keyword>
<evidence type="ECO:0000313" key="2">
    <source>
        <dbReference type="EMBL" id="MFC7291606.1"/>
    </source>
</evidence>
<comment type="caution">
    <text evidence="2">The sequence shown here is derived from an EMBL/GenBank/DDBJ whole genome shotgun (WGS) entry which is preliminary data.</text>
</comment>
<sequence>MALFFDYDWFDDRLKSLGLGRDSLARNSGMSIDEVDMIFDDRRAISVSEIYSFADTLSVNPEIVAKYCGVGDLAQETKRQDKADSFNQPDENGGGVSREMIMGLHERIDRIEGLLEMVLTKLDKNGR</sequence>
<feature type="region of interest" description="Disordered" evidence="1">
    <location>
        <begin position="78"/>
        <end position="97"/>
    </location>
</feature>
<dbReference type="EMBL" id="JBHTBR010000004">
    <property type="protein sequence ID" value="MFC7291606.1"/>
    <property type="molecule type" value="Genomic_DNA"/>
</dbReference>
<dbReference type="Proteomes" id="UP001596492">
    <property type="component" value="Unassembled WGS sequence"/>
</dbReference>
<name>A0ABW2IKC5_9PROT</name>
<evidence type="ECO:0000313" key="3">
    <source>
        <dbReference type="Proteomes" id="UP001596492"/>
    </source>
</evidence>
<evidence type="ECO:0000256" key="1">
    <source>
        <dbReference type="SAM" id="MobiDB-lite"/>
    </source>
</evidence>
<proteinExistence type="predicted"/>